<accession>A0ABQ7JYT4</accession>
<feature type="compositionally biased region" description="Polar residues" evidence="1">
    <location>
        <begin position="48"/>
        <end position="64"/>
    </location>
</feature>
<feature type="compositionally biased region" description="Low complexity" evidence="1">
    <location>
        <begin position="124"/>
        <end position="140"/>
    </location>
</feature>
<feature type="region of interest" description="Disordered" evidence="1">
    <location>
        <begin position="264"/>
        <end position="283"/>
    </location>
</feature>
<sequence length="460" mass="49245">MSQPSKPATTYFKAAVKVLRLQRALSRSKSAKSKDSSSSSSSSVSSSPANSTPCTPTTPTFQHTNGRRVSYLQHHNHINHKHHHNHNHQQHSQSHYGHHHGRHHRSESFDTPLYTLQRKRHTVSSSPSSSSSSTGLQHSAASLSHRHAACTEVIIYTSALPSNLNKHSRRSVVSPATTTFPVFPFQQLHQQLQKPSAASSSSPLSRSKSMPNRRWKRASHQVVEVPQHLDIWVAGLAPTSATAAHAAYEANACLPRRSLSARSRASSTISMSSPPPSPSLAPSPQVLVRAFERILNPTESDSGPTSIDATSTAGAATLQRSNAIKAASSQEQQPSTTTTGGFSKKLTGVVVPGSRPSRSFTGSSLSSNASSVFSTSMPLADSRMSIESQRSESSLLSAVISAGGLPSMDVMMDQVDRSIAADSQAQLVENAHVGQVAFVSVVDRNLLPVPCSAEIETWVS</sequence>
<gene>
    <name evidence="2" type="ORF">BGZ96_008309</name>
</gene>
<protein>
    <submittedName>
        <fullName evidence="2">Uncharacterized protein</fullName>
    </submittedName>
</protein>
<dbReference type="EMBL" id="JAAAIM010000457">
    <property type="protein sequence ID" value="KAG0287805.1"/>
    <property type="molecule type" value="Genomic_DNA"/>
</dbReference>
<keyword evidence="3" id="KW-1185">Reference proteome</keyword>
<evidence type="ECO:0000313" key="2">
    <source>
        <dbReference type="EMBL" id="KAG0287805.1"/>
    </source>
</evidence>
<feature type="region of interest" description="Disordered" evidence="1">
    <location>
        <begin position="324"/>
        <end position="371"/>
    </location>
</feature>
<reference evidence="2 3" key="1">
    <citation type="journal article" date="2020" name="Fungal Divers.">
        <title>Resolving the Mortierellaceae phylogeny through synthesis of multi-gene phylogenetics and phylogenomics.</title>
        <authorList>
            <person name="Vandepol N."/>
            <person name="Liber J."/>
            <person name="Desiro A."/>
            <person name="Na H."/>
            <person name="Kennedy M."/>
            <person name="Barry K."/>
            <person name="Grigoriev I.V."/>
            <person name="Miller A.N."/>
            <person name="O'Donnell K."/>
            <person name="Stajich J.E."/>
            <person name="Bonito G."/>
        </authorList>
    </citation>
    <scope>NUCLEOTIDE SEQUENCE [LARGE SCALE GENOMIC DNA]</scope>
    <source>
        <strain evidence="2 3">AD045</strain>
    </source>
</reference>
<feature type="compositionally biased region" description="Low complexity" evidence="1">
    <location>
        <begin position="191"/>
        <end position="209"/>
    </location>
</feature>
<feature type="compositionally biased region" description="Low complexity" evidence="1">
    <location>
        <begin position="328"/>
        <end position="339"/>
    </location>
</feature>
<dbReference type="Proteomes" id="UP001194696">
    <property type="component" value="Unassembled WGS sequence"/>
</dbReference>
<evidence type="ECO:0000256" key="1">
    <source>
        <dbReference type="SAM" id="MobiDB-lite"/>
    </source>
</evidence>
<comment type="caution">
    <text evidence="2">The sequence shown here is derived from an EMBL/GenBank/DDBJ whole genome shotgun (WGS) entry which is preliminary data.</text>
</comment>
<feature type="compositionally biased region" description="Low complexity" evidence="1">
    <location>
        <begin position="359"/>
        <end position="371"/>
    </location>
</feature>
<feature type="compositionally biased region" description="Basic residues" evidence="1">
    <location>
        <begin position="96"/>
        <end position="105"/>
    </location>
</feature>
<evidence type="ECO:0000313" key="3">
    <source>
        <dbReference type="Proteomes" id="UP001194696"/>
    </source>
</evidence>
<feature type="region of interest" description="Disordered" evidence="1">
    <location>
        <begin position="24"/>
        <end position="64"/>
    </location>
</feature>
<feature type="region of interest" description="Disordered" evidence="1">
    <location>
        <begin position="191"/>
        <end position="216"/>
    </location>
</feature>
<proteinExistence type="predicted"/>
<feature type="compositionally biased region" description="Low complexity" evidence="1">
    <location>
        <begin position="36"/>
        <end position="47"/>
    </location>
</feature>
<name>A0ABQ7JYT4_9FUNG</name>
<feature type="region of interest" description="Disordered" evidence="1">
    <location>
        <begin position="81"/>
        <end position="140"/>
    </location>
</feature>
<organism evidence="2 3">
    <name type="scientific">Linnemannia gamsii</name>
    <dbReference type="NCBI Taxonomy" id="64522"/>
    <lineage>
        <taxon>Eukaryota</taxon>
        <taxon>Fungi</taxon>
        <taxon>Fungi incertae sedis</taxon>
        <taxon>Mucoromycota</taxon>
        <taxon>Mortierellomycotina</taxon>
        <taxon>Mortierellomycetes</taxon>
        <taxon>Mortierellales</taxon>
        <taxon>Mortierellaceae</taxon>
        <taxon>Linnemannia</taxon>
    </lineage>
</organism>